<dbReference type="Pfam" id="PF00271">
    <property type="entry name" value="Helicase_C"/>
    <property type="match status" value="1"/>
</dbReference>
<evidence type="ECO:0000256" key="1">
    <source>
        <dbReference type="ARBA" id="ARBA00022741"/>
    </source>
</evidence>
<organism evidence="6 7">
    <name type="scientific">Ciona savignyi</name>
    <name type="common">Pacific transparent sea squirt</name>
    <dbReference type="NCBI Taxonomy" id="51511"/>
    <lineage>
        <taxon>Eukaryota</taxon>
        <taxon>Metazoa</taxon>
        <taxon>Chordata</taxon>
        <taxon>Tunicata</taxon>
        <taxon>Ascidiacea</taxon>
        <taxon>Phlebobranchia</taxon>
        <taxon>Cionidae</taxon>
        <taxon>Ciona</taxon>
    </lineage>
</organism>
<dbReference type="InterPro" id="IPR050079">
    <property type="entry name" value="DEAD_box_RNA_helicase"/>
</dbReference>
<proteinExistence type="predicted"/>
<dbReference type="GO" id="GO:0016787">
    <property type="term" value="F:hydrolase activity"/>
    <property type="evidence" value="ECO:0007669"/>
    <property type="project" value="UniProtKB-KW"/>
</dbReference>
<dbReference type="SMART" id="SM00490">
    <property type="entry name" value="HELICc"/>
    <property type="match status" value="1"/>
</dbReference>
<dbReference type="InterPro" id="IPR027417">
    <property type="entry name" value="P-loop_NTPase"/>
</dbReference>
<reference evidence="6" key="3">
    <citation type="submission" date="2025-09" db="UniProtKB">
        <authorList>
            <consortium name="Ensembl"/>
        </authorList>
    </citation>
    <scope>IDENTIFICATION</scope>
</reference>
<evidence type="ECO:0000313" key="6">
    <source>
        <dbReference type="Ensembl" id="ENSCSAVP00000000931.1"/>
    </source>
</evidence>
<dbReference type="AlphaFoldDB" id="H2Y6I3"/>
<dbReference type="PROSITE" id="PS51194">
    <property type="entry name" value="HELICASE_CTER"/>
    <property type="match status" value="1"/>
</dbReference>
<evidence type="ECO:0000313" key="7">
    <source>
        <dbReference type="Proteomes" id="UP000007875"/>
    </source>
</evidence>
<accession>H2Y6I3</accession>
<dbReference type="Ensembl" id="ENSCSAVT00000000941.1">
    <property type="protein sequence ID" value="ENSCSAVP00000000931.1"/>
    <property type="gene ID" value="ENSCSAVG00000000522.1"/>
</dbReference>
<evidence type="ECO:0000259" key="5">
    <source>
        <dbReference type="PROSITE" id="PS51194"/>
    </source>
</evidence>
<keyword evidence="7" id="KW-1185">Reference proteome</keyword>
<dbReference type="GO" id="GO:0005829">
    <property type="term" value="C:cytosol"/>
    <property type="evidence" value="ECO:0007669"/>
    <property type="project" value="TreeGrafter"/>
</dbReference>
<evidence type="ECO:0000256" key="4">
    <source>
        <dbReference type="ARBA" id="ARBA00022840"/>
    </source>
</evidence>
<dbReference type="GeneTree" id="ENSGT00730000111231"/>
<keyword evidence="2" id="KW-0378">Hydrolase</keyword>
<name>H2Y6I3_CIOSA</name>
<dbReference type="CDD" id="cd18787">
    <property type="entry name" value="SF2_C_DEAD"/>
    <property type="match status" value="1"/>
</dbReference>
<sequence length="85" mass="9351">MKQRHRLAALSKFKSSNTRLLVATDVAARGLDIPVVQVVINHNVPGLAKNYIHRVGRTARAGRGGLSITLVTQFDIHRVKASRNI</sequence>
<evidence type="ECO:0000256" key="3">
    <source>
        <dbReference type="ARBA" id="ARBA00022806"/>
    </source>
</evidence>
<dbReference type="GO" id="GO:0005524">
    <property type="term" value="F:ATP binding"/>
    <property type="evidence" value="ECO:0007669"/>
    <property type="project" value="UniProtKB-KW"/>
</dbReference>
<keyword evidence="3" id="KW-0347">Helicase</keyword>
<reference evidence="6" key="2">
    <citation type="submission" date="2025-08" db="UniProtKB">
        <authorList>
            <consortium name="Ensembl"/>
        </authorList>
    </citation>
    <scope>IDENTIFICATION</scope>
</reference>
<dbReference type="PANTHER" id="PTHR47959">
    <property type="entry name" value="ATP-DEPENDENT RNA HELICASE RHLE-RELATED"/>
    <property type="match status" value="1"/>
</dbReference>
<reference evidence="7" key="1">
    <citation type="submission" date="2003-08" db="EMBL/GenBank/DDBJ databases">
        <authorList>
            <person name="Birren B."/>
            <person name="Nusbaum C."/>
            <person name="Abebe A."/>
            <person name="Abouelleil A."/>
            <person name="Adekoya E."/>
            <person name="Ait-zahra M."/>
            <person name="Allen N."/>
            <person name="Allen T."/>
            <person name="An P."/>
            <person name="Anderson M."/>
            <person name="Anderson S."/>
            <person name="Arachchi H."/>
            <person name="Armbruster J."/>
            <person name="Bachantsang P."/>
            <person name="Baldwin J."/>
            <person name="Barry A."/>
            <person name="Bayul T."/>
            <person name="Blitshsteyn B."/>
            <person name="Bloom T."/>
            <person name="Blye J."/>
            <person name="Boguslavskiy L."/>
            <person name="Borowsky M."/>
            <person name="Boukhgalter B."/>
            <person name="Brunache A."/>
            <person name="Butler J."/>
            <person name="Calixte N."/>
            <person name="Calvo S."/>
            <person name="Camarata J."/>
            <person name="Campo K."/>
            <person name="Chang J."/>
            <person name="Cheshatsang Y."/>
            <person name="Citroen M."/>
            <person name="Collymore A."/>
            <person name="Considine T."/>
            <person name="Cook A."/>
            <person name="Cooke P."/>
            <person name="Corum B."/>
            <person name="Cuomo C."/>
            <person name="David R."/>
            <person name="Dawoe T."/>
            <person name="Degray S."/>
            <person name="Dodge S."/>
            <person name="Dooley K."/>
            <person name="Dorje P."/>
            <person name="Dorjee K."/>
            <person name="Dorris L."/>
            <person name="Duffey N."/>
            <person name="Dupes A."/>
            <person name="Elkins T."/>
            <person name="Engels R."/>
            <person name="Erickson J."/>
            <person name="Farina A."/>
            <person name="Faro S."/>
            <person name="Ferreira P."/>
            <person name="Fischer H."/>
            <person name="Fitzgerald M."/>
            <person name="Foley K."/>
            <person name="Gage D."/>
            <person name="Galagan J."/>
            <person name="Gearin G."/>
            <person name="Gnerre S."/>
            <person name="Gnirke A."/>
            <person name="Goyette A."/>
            <person name="Graham J."/>
            <person name="Grandbois E."/>
            <person name="Gyaltsen K."/>
            <person name="Hafez N."/>
            <person name="Hagopian D."/>
            <person name="Hagos B."/>
            <person name="Hall J."/>
            <person name="Hatcher B."/>
            <person name="Heller A."/>
            <person name="Higgins H."/>
            <person name="Honan T."/>
            <person name="Horn A."/>
            <person name="Houde N."/>
            <person name="Hughes L."/>
            <person name="Hulme W."/>
            <person name="Husby E."/>
            <person name="Iliev I."/>
            <person name="Jaffe D."/>
            <person name="Jones C."/>
            <person name="Kamal M."/>
            <person name="Kamat A."/>
            <person name="Kamvysselis M."/>
            <person name="Karlsson E."/>
            <person name="Kells C."/>
            <person name="Kieu A."/>
            <person name="Kisner P."/>
            <person name="Kodira C."/>
            <person name="Kulbokas E."/>
            <person name="Labutti K."/>
            <person name="Lama D."/>
            <person name="Landers T."/>
            <person name="Leger J."/>
            <person name="Levine S."/>
            <person name="Lewis D."/>
            <person name="Lewis T."/>
            <person name="Lindblad-toh K."/>
            <person name="Liu X."/>
            <person name="Lokyitsang T."/>
            <person name="Lokyitsang Y."/>
            <person name="Lucien O."/>
            <person name="Lui A."/>
            <person name="Ma L.J."/>
            <person name="Mabbitt R."/>
            <person name="Macdonald J."/>
            <person name="Maclean C."/>
            <person name="Major J."/>
            <person name="Manning J."/>
            <person name="Marabella R."/>
            <person name="Maru K."/>
            <person name="Matthews C."/>
            <person name="Mauceli E."/>
            <person name="Mccarthy M."/>
            <person name="Mcdonough S."/>
            <person name="Mcghee T."/>
            <person name="Meldrim J."/>
            <person name="Meneus L."/>
            <person name="Mesirov J."/>
            <person name="Mihalev A."/>
            <person name="Mihova T."/>
            <person name="Mikkelsen T."/>
            <person name="Mlenga V."/>
            <person name="Moru K."/>
            <person name="Mozes J."/>
            <person name="Mulrain L."/>
            <person name="Munson G."/>
            <person name="Naylor J."/>
            <person name="Newes C."/>
            <person name="Nguyen C."/>
            <person name="Nguyen N."/>
            <person name="Nguyen T."/>
            <person name="Nicol R."/>
            <person name="Nielsen C."/>
            <person name="Nizzari M."/>
            <person name="Norbu C."/>
            <person name="Norbu N."/>
            <person name="O'donnell P."/>
            <person name="Okoawo O."/>
            <person name="O'leary S."/>
            <person name="Omotosho B."/>
            <person name="O'neill K."/>
            <person name="Osman S."/>
            <person name="Parker S."/>
            <person name="Perrin D."/>
            <person name="Phunkhang P."/>
            <person name="Piqani B."/>
            <person name="Purcell S."/>
            <person name="Rachupka T."/>
            <person name="Ramasamy U."/>
            <person name="Rameau R."/>
            <person name="Ray V."/>
            <person name="Raymond C."/>
            <person name="Retta R."/>
            <person name="Richardson S."/>
            <person name="Rise C."/>
            <person name="Rodriguez J."/>
            <person name="Rogers J."/>
            <person name="Rogov P."/>
            <person name="Rutman M."/>
            <person name="Schupbach R."/>
            <person name="Seaman C."/>
            <person name="Settipalli S."/>
            <person name="Sharpe T."/>
            <person name="Sheridan J."/>
            <person name="Sherpa N."/>
            <person name="Shi J."/>
            <person name="Smirnov S."/>
            <person name="Smith C."/>
            <person name="Sougnez C."/>
            <person name="Spencer B."/>
            <person name="Stalker J."/>
            <person name="Stange-thomann N."/>
            <person name="Stavropoulos S."/>
            <person name="Stetson K."/>
            <person name="Stone C."/>
            <person name="Stone S."/>
            <person name="Stubbs M."/>
            <person name="Talamas J."/>
            <person name="Tchuinga P."/>
            <person name="Tenzing P."/>
            <person name="Tesfaye S."/>
            <person name="Theodore J."/>
            <person name="Thoulutsang Y."/>
            <person name="Topham K."/>
            <person name="Towey S."/>
            <person name="Tsamla T."/>
            <person name="Tsomo N."/>
            <person name="Vallee D."/>
            <person name="Vassiliev H."/>
            <person name="Venkataraman V."/>
            <person name="Vinson J."/>
            <person name="Vo A."/>
            <person name="Wade C."/>
            <person name="Wang S."/>
            <person name="Wangchuk T."/>
            <person name="Wangdi T."/>
            <person name="Whittaker C."/>
            <person name="Wilkinson J."/>
            <person name="Wu Y."/>
            <person name="Wyman D."/>
            <person name="Yadav S."/>
            <person name="Yang S."/>
            <person name="Yang X."/>
            <person name="Yeager S."/>
            <person name="Yee E."/>
            <person name="Young G."/>
            <person name="Zainoun J."/>
            <person name="Zembeck L."/>
            <person name="Zimmer A."/>
            <person name="Zody M."/>
            <person name="Lander E."/>
        </authorList>
    </citation>
    <scope>NUCLEOTIDE SEQUENCE [LARGE SCALE GENOMIC DNA]</scope>
</reference>
<keyword evidence="1" id="KW-0547">Nucleotide-binding</keyword>
<dbReference type="Gene3D" id="3.40.50.300">
    <property type="entry name" value="P-loop containing nucleotide triphosphate hydrolases"/>
    <property type="match status" value="1"/>
</dbReference>
<protein>
    <recommendedName>
        <fullName evidence="5">Helicase C-terminal domain-containing protein</fullName>
    </recommendedName>
</protein>
<evidence type="ECO:0000256" key="2">
    <source>
        <dbReference type="ARBA" id="ARBA00022801"/>
    </source>
</evidence>
<dbReference type="SUPFAM" id="SSF52540">
    <property type="entry name" value="P-loop containing nucleoside triphosphate hydrolases"/>
    <property type="match status" value="1"/>
</dbReference>
<feature type="domain" description="Helicase C-terminal" evidence="5">
    <location>
        <begin position="1"/>
        <end position="85"/>
    </location>
</feature>
<dbReference type="PANTHER" id="PTHR47959:SF25">
    <property type="entry name" value="RNA HELICASE"/>
    <property type="match status" value="1"/>
</dbReference>
<dbReference type="GO" id="GO:0003724">
    <property type="term" value="F:RNA helicase activity"/>
    <property type="evidence" value="ECO:0007669"/>
    <property type="project" value="TreeGrafter"/>
</dbReference>
<keyword evidence="4" id="KW-0067">ATP-binding</keyword>
<dbReference type="Proteomes" id="UP000007875">
    <property type="component" value="Unassembled WGS sequence"/>
</dbReference>
<dbReference type="InterPro" id="IPR001650">
    <property type="entry name" value="Helicase_C-like"/>
</dbReference>
<dbReference type="HOGENOM" id="CLU_003041_25_3_1"/>